<dbReference type="Pfam" id="PF05662">
    <property type="entry name" value="YadA_stalk"/>
    <property type="match status" value="3"/>
</dbReference>
<dbReference type="GO" id="GO:0019867">
    <property type="term" value="C:outer membrane"/>
    <property type="evidence" value="ECO:0007669"/>
    <property type="project" value="InterPro"/>
</dbReference>
<dbReference type="InterPro" id="IPR011049">
    <property type="entry name" value="Serralysin-like_metalloprot_C"/>
</dbReference>
<organism evidence="3 4">
    <name type="scientific">Bartonella birtlesii LL-WM9</name>
    <dbReference type="NCBI Taxonomy" id="1094552"/>
    <lineage>
        <taxon>Bacteria</taxon>
        <taxon>Pseudomonadati</taxon>
        <taxon>Pseudomonadota</taxon>
        <taxon>Alphaproteobacteria</taxon>
        <taxon>Hyphomicrobiales</taxon>
        <taxon>Bartonellaceae</taxon>
        <taxon>Bartonella</taxon>
    </lineage>
</organism>
<evidence type="ECO:0008006" key="5">
    <source>
        <dbReference type="Google" id="ProtNLM"/>
    </source>
</evidence>
<evidence type="ECO:0000259" key="1">
    <source>
        <dbReference type="Pfam" id="PF05658"/>
    </source>
</evidence>
<evidence type="ECO:0000313" key="3">
    <source>
        <dbReference type="EMBL" id="EJF75544.1"/>
    </source>
</evidence>
<accession>J0PZ99</accession>
<dbReference type="InterPro" id="IPR008635">
    <property type="entry name" value="Coiled_stalk_dom"/>
</dbReference>
<keyword evidence="4" id="KW-1185">Reference proteome</keyword>
<evidence type="ECO:0000313" key="4">
    <source>
        <dbReference type="Proteomes" id="UP000008748"/>
    </source>
</evidence>
<gene>
    <name evidence="3" type="ORF">ME7_01196</name>
</gene>
<dbReference type="Gene3D" id="2.150.10.10">
    <property type="entry name" value="Serralysin-like metalloprotease, C-terminal"/>
    <property type="match status" value="4"/>
</dbReference>
<dbReference type="Pfam" id="PF05658">
    <property type="entry name" value="YadA_head"/>
    <property type="match status" value="8"/>
</dbReference>
<dbReference type="SUPFAM" id="SSF101967">
    <property type="entry name" value="Adhesin YadA, collagen-binding domain"/>
    <property type="match status" value="5"/>
</dbReference>
<reference evidence="3 4" key="1">
    <citation type="submission" date="2012-03" db="EMBL/GenBank/DDBJ databases">
        <title>The Genome Sequence of Bartonella birtlesii LL-WM9.</title>
        <authorList>
            <consortium name="The Broad Institute Genome Sequencing Platform"/>
            <consortium name="The Broad Institute Genome Sequencing Center for Infectious Disease"/>
            <person name="Feldgarden M."/>
            <person name="Kirby J."/>
            <person name="Kosoy M."/>
            <person name="Birtles R."/>
            <person name="Probert W.S."/>
            <person name="Chiaraviglio L."/>
            <person name="Young S.K."/>
            <person name="Zeng Q."/>
            <person name="Gargeya S."/>
            <person name="Fitzgerald M."/>
            <person name="Haas B."/>
            <person name="Abouelleil A."/>
            <person name="Alvarado L."/>
            <person name="Arachchi H.M."/>
            <person name="Berlin A."/>
            <person name="Chapman S.B."/>
            <person name="Gearin G."/>
            <person name="Goldberg J."/>
            <person name="Griggs A."/>
            <person name="Gujja S."/>
            <person name="Hansen M."/>
            <person name="Heiman D."/>
            <person name="Howarth C."/>
            <person name="Larimer J."/>
            <person name="Lui A."/>
            <person name="MacDonald P.J.P."/>
            <person name="McCowen C."/>
            <person name="Montmayeur A."/>
            <person name="Murphy C."/>
            <person name="Neiman D."/>
            <person name="Pearson M."/>
            <person name="Priest M."/>
            <person name="Roberts A."/>
            <person name="Saif S."/>
            <person name="Shea T."/>
            <person name="Sisk P."/>
            <person name="Stolte C."/>
            <person name="Sykes S."/>
            <person name="Wortman J."/>
            <person name="Nusbaum C."/>
            <person name="Birren B."/>
        </authorList>
    </citation>
    <scope>NUCLEOTIDE SEQUENCE [LARGE SCALE GENOMIC DNA]</scope>
    <source>
        <strain evidence="3 4">LL-WM9</strain>
    </source>
</reference>
<proteinExistence type="predicted"/>
<dbReference type="Proteomes" id="UP000008748">
    <property type="component" value="Unassembled WGS sequence"/>
</dbReference>
<dbReference type="Gene3D" id="6.20.50.100">
    <property type="match status" value="2"/>
</dbReference>
<feature type="domain" description="Trimeric autotransporter adhesin YadA-like head" evidence="1">
    <location>
        <begin position="628"/>
        <end position="651"/>
    </location>
</feature>
<feature type="domain" description="Trimeric autotransporter adhesin YadA-like head" evidence="1">
    <location>
        <begin position="200"/>
        <end position="221"/>
    </location>
</feature>
<dbReference type="InterPro" id="IPR008640">
    <property type="entry name" value="Adhesin_Head_dom"/>
</dbReference>
<feature type="domain" description="Trimeric autotransporter adhesin YadA-like stalk" evidence="2">
    <location>
        <begin position="572"/>
        <end position="598"/>
    </location>
</feature>
<dbReference type="CDD" id="cd12820">
    <property type="entry name" value="LbR_YadA-like"/>
    <property type="match status" value="2"/>
</dbReference>
<feature type="domain" description="Trimeric autotransporter adhesin YadA-like head" evidence="1">
    <location>
        <begin position="297"/>
        <end position="318"/>
    </location>
</feature>
<sequence>MKKLHVTQKANNLKVSRYSFVRVFSLATAATFLSNVSPVYAKSFDIIEKVLQSIEKATATYSQGKDKTIVSTYDNHINSNDSRLSKANNLMALNTASAQKVNISAADSANLMEKTLLDAEEKYKKSLINPRSFVDNNEDTVIIDVSDFSRNNLITRMSRNAGLQRNTDGTSVVVGNGRIPNTGGQTDNVAIGYEVKIKAVDSVAVGYGSEVDKKFSVAVGHLAHSVGQGSIAIGGEGRQDANPLPPGARTIANGEESIAIGRRAKTNSEASIALGSNAQATGDFAITMGSQAQTTREDSIAIGHMAHALGKSSIALGSEYNKTGEKDYTTAKGDYSTALGAVSKALGYGSLAVGHRAYAVDKDAISMGFYSKANAEGSIVVGARAEAVQKNSSAFGTDAKATAVGSIALGASSVADVSSQAFGFDPLLKKATTATSSAWKSGQGAVSVGTLDKTRQIINVAAGSKDTDAVNVAQLKSLQTYVDKGWKLSVNGKNDKAIGIDGTVDLAAGSANLTLTKGEKDNNIKFDLARSITVDKIQTGDNTLDATGLVIANGPKITTSGIDAGGKKIRAIANGDISATSTDAVNGSQLYQSTRGLKVYSHGMDFIDPRIKGTNSIAIGSNAASENQNAIAIGTDAKASVQNGIALGSNSIADVEAGVAGYDPITKENVNRQDPAWHSTLGALSIGRSQKIGNIEYGQTRQIVGVAAGTKDTDAVNVAQLKALQDAIYPNWELSVDGKNKTNVNADNPMDLAAGSANLTLTKGEKDNKVKFDLARSVTVDKIQTGNNILDATGLVIGNGPKITTSGIDAGGKKI</sequence>
<feature type="domain" description="Trimeric autotransporter adhesin YadA-like head" evidence="1">
    <location>
        <begin position="613"/>
        <end position="623"/>
    </location>
</feature>
<dbReference type="EMBL" id="AIMC01000028">
    <property type="protein sequence ID" value="EJF75544.1"/>
    <property type="molecule type" value="Genomic_DNA"/>
</dbReference>
<name>J0PZ99_9HYPH</name>
<dbReference type="HOGENOM" id="CLU_012721_0_0_5"/>
<dbReference type="Gene3D" id="2.20.70.140">
    <property type="match status" value="2"/>
</dbReference>
<protein>
    <recommendedName>
        <fullName evidence="5">Trimeric autotransporter adhesin YadA-like head domain-containing protein</fullName>
    </recommendedName>
</protein>
<feature type="domain" description="Trimeric autotransporter adhesin YadA-like head" evidence="1">
    <location>
        <begin position="363"/>
        <end position="385"/>
    </location>
</feature>
<feature type="domain" description="Trimeric autotransporter adhesin YadA-like head" evidence="1">
    <location>
        <begin position="252"/>
        <end position="278"/>
    </location>
</feature>
<comment type="caution">
    <text evidence="3">The sequence shown here is derived from an EMBL/GenBank/DDBJ whole genome shotgun (WGS) entry which is preliminary data.</text>
</comment>
<evidence type="ECO:0000259" key="2">
    <source>
        <dbReference type="Pfam" id="PF05662"/>
    </source>
</evidence>
<feature type="domain" description="Trimeric autotransporter adhesin YadA-like head" evidence="1">
    <location>
        <begin position="390"/>
        <end position="413"/>
    </location>
</feature>
<feature type="domain" description="Trimeric autotransporter adhesin YadA-like stalk" evidence="2">
    <location>
        <begin position="702"/>
        <end position="743"/>
    </location>
</feature>
<feature type="domain" description="Trimeric autotransporter adhesin YadA-like head" evidence="1">
    <location>
        <begin position="331"/>
        <end position="357"/>
    </location>
</feature>
<feature type="domain" description="Trimeric autotransporter adhesin YadA-like stalk" evidence="2">
    <location>
        <begin position="456"/>
        <end position="496"/>
    </location>
</feature>
<dbReference type="Gene3D" id="1.20.5.170">
    <property type="match status" value="1"/>
</dbReference>
<feature type="non-terminal residue" evidence="3">
    <location>
        <position position="815"/>
    </location>
</feature>
<dbReference type="AlphaFoldDB" id="J0PZ99"/>